<sequence>MILLETGSKHGGSSEESGFESGTPFPRSREHTIMPPRLTCFVCILVRVASMYVYSILSNWKYILFSNGLDIGHGAKIRANTVFGNLVTGTPREKGKNKTVIPIPSRE</sequence>
<protein>
    <submittedName>
        <fullName evidence="2">Uncharacterized protein</fullName>
    </submittedName>
</protein>
<evidence type="ECO:0000313" key="3">
    <source>
        <dbReference type="Proteomes" id="UP000499080"/>
    </source>
</evidence>
<comment type="caution">
    <text evidence="2">The sequence shown here is derived from an EMBL/GenBank/DDBJ whole genome shotgun (WGS) entry which is preliminary data.</text>
</comment>
<gene>
    <name evidence="2" type="ORF">AVEN_204410_1</name>
</gene>
<feature type="region of interest" description="Disordered" evidence="1">
    <location>
        <begin position="1"/>
        <end position="31"/>
    </location>
</feature>
<dbReference type="EMBL" id="BGPR01006264">
    <property type="protein sequence ID" value="GBN17494.1"/>
    <property type="molecule type" value="Genomic_DNA"/>
</dbReference>
<dbReference type="AlphaFoldDB" id="A0A4Y2LSX4"/>
<evidence type="ECO:0000313" key="2">
    <source>
        <dbReference type="EMBL" id="GBN17494.1"/>
    </source>
</evidence>
<accession>A0A4Y2LSX4</accession>
<evidence type="ECO:0000256" key="1">
    <source>
        <dbReference type="SAM" id="MobiDB-lite"/>
    </source>
</evidence>
<proteinExistence type="predicted"/>
<organism evidence="2 3">
    <name type="scientific">Araneus ventricosus</name>
    <name type="common">Orbweaver spider</name>
    <name type="synonym">Epeira ventricosa</name>
    <dbReference type="NCBI Taxonomy" id="182803"/>
    <lineage>
        <taxon>Eukaryota</taxon>
        <taxon>Metazoa</taxon>
        <taxon>Ecdysozoa</taxon>
        <taxon>Arthropoda</taxon>
        <taxon>Chelicerata</taxon>
        <taxon>Arachnida</taxon>
        <taxon>Araneae</taxon>
        <taxon>Araneomorphae</taxon>
        <taxon>Entelegynae</taxon>
        <taxon>Araneoidea</taxon>
        <taxon>Araneidae</taxon>
        <taxon>Araneus</taxon>
    </lineage>
</organism>
<name>A0A4Y2LSX4_ARAVE</name>
<reference evidence="2 3" key="1">
    <citation type="journal article" date="2019" name="Sci. Rep.">
        <title>Orb-weaving spider Araneus ventricosus genome elucidates the spidroin gene catalogue.</title>
        <authorList>
            <person name="Kono N."/>
            <person name="Nakamura H."/>
            <person name="Ohtoshi R."/>
            <person name="Moran D.A.P."/>
            <person name="Shinohara A."/>
            <person name="Yoshida Y."/>
            <person name="Fujiwara M."/>
            <person name="Mori M."/>
            <person name="Tomita M."/>
            <person name="Arakawa K."/>
        </authorList>
    </citation>
    <scope>NUCLEOTIDE SEQUENCE [LARGE SCALE GENOMIC DNA]</scope>
</reference>
<keyword evidence="3" id="KW-1185">Reference proteome</keyword>
<dbReference type="Proteomes" id="UP000499080">
    <property type="component" value="Unassembled WGS sequence"/>
</dbReference>